<protein>
    <recommendedName>
        <fullName evidence="4">SH3b domain-containing protein</fullName>
    </recommendedName>
</protein>
<evidence type="ECO:0000313" key="5">
    <source>
        <dbReference type="EMBL" id="PWI24570.1"/>
    </source>
</evidence>
<reference evidence="5 6" key="1">
    <citation type="submission" date="2018-05" db="EMBL/GenBank/DDBJ databases">
        <title>Kurthia sibirica genome sequence.</title>
        <authorList>
            <person name="Maclea K.S."/>
            <person name="Goen A.E."/>
        </authorList>
    </citation>
    <scope>NUCLEOTIDE SEQUENCE [LARGE SCALE GENOMIC DNA]</scope>
    <source>
        <strain evidence="5 6">ATCC 49154</strain>
    </source>
</reference>
<dbReference type="GO" id="GO:0030288">
    <property type="term" value="C:outer membrane-bounded periplasmic space"/>
    <property type="evidence" value="ECO:0007669"/>
    <property type="project" value="TreeGrafter"/>
</dbReference>
<dbReference type="Proteomes" id="UP000245938">
    <property type="component" value="Unassembled WGS sequence"/>
</dbReference>
<sequence length="369" mass="40606">MIHKKNYLLLLLLSFVLILSSLAVPQIQVEAASVNYKVVNTNSLNLRTGAGVQYKIIAKLKKNTVVTQTSKKGKWFKVKVGSKTGYVSSSYLKKVVAQVSQPSTNKNIGKFYSVSVASLNIRSTSSATSTKLAVARFGDQFTIKAQAANGWYKVEYSPGKFGWISNNYGYTTVKKDNVYPAGTIFGPLSGRIITVDAGHGGSQAGAQYFGVKEKDLNLKAAKTLQKELVKNGAKVVMTRTTDQTLTLEKRVSISKAAKSDAFISVHHNVSNKKSEKGYLALYTKQSEKTFTNYLFKALHKPVGAVSDVPAEQYRYQNLFVLRESPIIGTLMEYGYMNLKNELNAINTNSYRQAMAVGISAGVANYFKKY</sequence>
<feature type="domain" description="SH3b" evidence="4">
    <location>
        <begin position="33"/>
        <end position="96"/>
    </location>
</feature>
<dbReference type="PANTHER" id="PTHR30404:SF0">
    <property type="entry name" value="N-ACETYLMURAMOYL-L-ALANINE AMIDASE AMIC"/>
    <property type="match status" value="1"/>
</dbReference>
<feature type="domain" description="SH3b" evidence="4">
    <location>
        <begin position="109"/>
        <end position="173"/>
    </location>
</feature>
<proteinExistence type="predicted"/>
<dbReference type="InterPro" id="IPR003646">
    <property type="entry name" value="SH3-like_bac-type"/>
</dbReference>
<dbReference type="AlphaFoldDB" id="A0A2U3AJ51"/>
<dbReference type="Pfam" id="PF08239">
    <property type="entry name" value="SH3_3"/>
    <property type="match status" value="2"/>
</dbReference>
<name>A0A2U3AJ51_9BACL</name>
<dbReference type="RefSeq" id="WP_109306797.1">
    <property type="nucleotide sequence ID" value="NZ_BJUF01000010.1"/>
</dbReference>
<dbReference type="CDD" id="cd02696">
    <property type="entry name" value="MurNAc-LAA"/>
    <property type="match status" value="1"/>
</dbReference>
<evidence type="ECO:0000259" key="4">
    <source>
        <dbReference type="PROSITE" id="PS51781"/>
    </source>
</evidence>
<dbReference type="OrthoDB" id="9806267at2"/>
<evidence type="ECO:0000313" key="6">
    <source>
        <dbReference type="Proteomes" id="UP000245938"/>
    </source>
</evidence>
<evidence type="ECO:0000256" key="1">
    <source>
        <dbReference type="ARBA" id="ARBA00022801"/>
    </source>
</evidence>
<dbReference type="InterPro" id="IPR050695">
    <property type="entry name" value="N-acetylmuramoyl_amidase_3"/>
</dbReference>
<dbReference type="Pfam" id="PF01520">
    <property type="entry name" value="Amidase_3"/>
    <property type="match status" value="1"/>
</dbReference>
<organism evidence="5 6">
    <name type="scientific">Kurthia sibirica</name>
    <dbReference type="NCBI Taxonomy" id="202750"/>
    <lineage>
        <taxon>Bacteria</taxon>
        <taxon>Bacillati</taxon>
        <taxon>Bacillota</taxon>
        <taxon>Bacilli</taxon>
        <taxon>Bacillales</taxon>
        <taxon>Caryophanaceae</taxon>
        <taxon>Kurthia</taxon>
    </lineage>
</organism>
<dbReference type="SMART" id="SM00287">
    <property type="entry name" value="SH3b"/>
    <property type="match status" value="2"/>
</dbReference>
<feature type="signal peptide" evidence="3">
    <location>
        <begin position="1"/>
        <end position="23"/>
    </location>
</feature>
<gene>
    <name evidence="5" type="ORF">DEX24_12770</name>
</gene>
<dbReference type="GO" id="GO:0071555">
    <property type="term" value="P:cell wall organization"/>
    <property type="evidence" value="ECO:0007669"/>
    <property type="project" value="UniProtKB-KW"/>
</dbReference>
<dbReference type="SMART" id="SM00646">
    <property type="entry name" value="Ami_3"/>
    <property type="match status" value="1"/>
</dbReference>
<keyword evidence="1" id="KW-0378">Hydrolase</keyword>
<dbReference type="PANTHER" id="PTHR30404">
    <property type="entry name" value="N-ACETYLMURAMOYL-L-ALANINE AMIDASE"/>
    <property type="match status" value="1"/>
</dbReference>
<dbReference type="Gene3D" id="3.40.630.40">
    <property type="entry name" value="Zn-dependent exopeptidases"/>
    <property type="match status" value="1"/>
</dbReference>
<dbReference type="PROSITE" id="PS51781">
    <property type="entry name" value="SH3B"/>
    <property type="match status" value="2"/>
</dbReference>
<evidence type="ECO:0000256" key="2">
    <source>
        <dbReference type="ARBA" id="ARBA00023316"/>
    </source>
</evidence>
<accession>A0A2U3AJ51</accession>
<dbReference type="SUPFAM" id="SSF53187">
    <property type="entry name" value="Zn-dependent exopeptidases"/>
    <property type="match status" value="1"/>
</dbReference>
<keyword evidence="2" id="KW-0961">Cell wall biogenesis/degradation</keyword>
<dbReference type="GO" id="GO:0008745">
    <property type="term" value="F:N-acetylmuramoyl-L-alanine amidase activity"/>
    <property type="evidence" value="ECO:0007669"/>
    <property type="project" value="InterPro"/>
</dbReference>
<keyword evidence="3" id="KW-0732">Signal</keyword>
<comment type="caution">
    <text evidence="5">The sequence shown here is derived from an EMBL/GenBank/DDBJ whole genome shotgun (WGS) entry which is preliminary data.</text>
</comment>
<evidence type="ECO:0000256" key="3">
    <source>
        <dbReference type="SAM" id="SignalP"/>
    </source>
</evidence>
<dbReference type="InterPro" id="IPR002508">
    <property type="entry name" value="MurNAc-LAA_cat"/>
</dbReference>
<dbReference type="EMBL" id="QFVR01000019">
    <property type="protein sequence ID" value="PWI24570.1"/>
    <property type="molecule type" value="Genomic_DNA"/>
</dbReference>
<keyword evidence="6" id="KW-1185">Reference proteome</keyword>
<dbReference type="Gene3D" id="2.30.30.40">
    <property type="entry name" value="SH3 Domains"/>
    <property type="match status" value="2"/>
</dbReference>
<feature type="chain" id="PRO_5038967255" description="SH3b domain-containing protein" evidence="3">
    <location>
        <begin position="24"/>
        <end position="369"/>
    </location>
</feature>
<dbReference type="GO" id="GO:0009253">
    <property type="term" value="P:peptidoglycan catabolic process"/>
    <property type="evidence" value="ECO:0007669"/>
    <property type="project" value="InterPro"/>
</dbReference>